<evidence type="ECO:0000256" key="1">
    <source>
        <dbReference type="ARBA" id="ARBA00004651"/>
    </source>
</evidence>
<organism evidence="10">
    <name type="scientific">marine metagenome</name>
    <dbReference type="NCBI Taxonomy" id="408172"/>
    <lineage>
        <taxon>unclassified sequences</taxon>
        <taxon>metagenomes</taxon>
        <taxon>ecological metagenomes</taxon>
    </lineage>
</organism>
<dbReference type="InterPro" id="IPR001851">
    <property type="entry name" value="ABC_transp_permease"/>
</dbReference>
<protein>
    <recommendedName>
        <fullName evidence="11">ABC transporter permease</fullName>
    </recommendedName>
</protein>
<dbReference type="GO" id="GO:0005886">
    <property type="term" value="C:plasma membrane"/>
    <property type="evidence" value="ECO:0007669"/>
    <property type="project" value="UniProtKB-SubCell"/>
</dbReference>
<dbReference type="GO" id="GO:0022857">
    <property type="term" value="F:transmembrane transporter activity"/>
    <property type="evidence" value="ECO:0007669"/>
    <property type="project" value="InterPro"/>
</dbReference>
<dbReference type="CDD" id="cd06579">
    <property type="entry name" value="TM_PBP1_transp_AraH_like"/>
    <property type="match status" value="1"/>
</dbReference>
<dbReference type="Pfam" id="PF02653">
    <property type="entry name" value="BPD_transp_2"/>
    <property type="match status" value="1"/>
</dbReference>
<keyword evidence="8 9" id="KW-0472">Membrane</keyword>
<name>A0A381Q319_9ZZZZ</name>
<evidence type="ECO:0000256" key="7">
    <source>
        <dbReference type="ARBA" id="ARBA00022989"/>
    </source>
</evidence>
<gene>
    <name evidence="10" type="ORF">METZ01_LOCUS26152</name>
</gene>
<keyword evidence="7 9" id="KW-1133">Transmembrane helix</keyword>
<keyword evidence="6 9" id="KW-0812">Transmembrane</keyword>
<feature type="transmembrane region" description="Helical" evidence="9">
    <location>
        <begin position="210"/>
        <end position="232"/>
    </location>
</feature>
<feature type="transmembrane region" description="Helical" evidence="9">
    <location>
        <begin position="107"/>
        <end position="128"/>
    </location>
</feature>
<dbReference type="EMBL" id="UINC01001174">
    <property type="protein sequence ID" value="SUZ73298.1"/>
    <property type="molecule type" value="Genomic_DNA"/>
</dbReference>
<evidence type="ECO:0000256" key="6">
    <source>
        <dbReference type="ARBA" id="ARBA00022692"/>
    </source>
</evidence>
<keyword evidence="3" id="KW-1003">Cell membrane</keyword>
<proteinExistence type="predicted"/>
<evidence type="ECO:0000256" key="2">
    <source>
        <dbReference type="ARBA" id="ARBA00022448"/>
    </source>
</evidence>
<keyword evidence="5" id="KW-0762">Sugar transport</keyword>
<keyword evidence="2" id="KW-0813">Transport</keyword>
<evidence type="ECO:0000256" key="8">
    <source>
        <dbReference type="ARBA" id="ARBA00023136"/>
    </source>
</evidence>
<evidence type="ECO:0000256" key="4">
    <source>
        <dbReference type="ARBA" id="ARBA00022519"/>
    </source>
</evidence>
<accession>A0A381Q319</accession>
<feature type="transmembrane region" description="Helical" evidence="9">
    <location>
        <begin position="161"/>
        <end position="179"/>
    </location>
</feature>
<evidence type="ECO:0000313" key="10">
    <source>
        <dbReference type="EMBL" id="SUZ73298.1"/>
    </source>
</evidence>
<feature type="transmembrane region" description="Helical" evidence="9">
    <location>
        <begin position="37"/>
        <end position="59"/>
    </location>
</feature>
<comment type="subcellular location">
    <subcellularLocation>
        <location evidence="1">Cell membrane</location>
        <topology evidence="1">Multi-pass membrane protein</topology>
    </subcellularLocation>
</comment>
<dbReference type="PANTHER" id="PTHR32196:SF32">
    <property type="entry name" value="XYLOSE TRANSPORT SYSTEM PERMEASE PROTEIN XYLH"/>
    <property type="match status" value="1"/>
</dbReference>
<evidence type="ECO:0000256" key="9">
    <source>
        <dbReference type="SAM" id="Phobius"/>
    </source>
</evidence>
<evidence type="ECO:0000256" key="3">
    <source>
        <dbReference type="ARBA" id="ARBA00022475"/>
    </source>
</evidence>
<evidence type="ECO:0000256" key="5">
    <source>
        <dbReference type="ARBA" id="ARBA00022597"/>
    </source>
</evidence>
<dbReference type="PANTHER" id="PTHR32196">
    <property type="entry name" value="ABC TRANSPORTER PERMEASE PROTEIN YPHD-RELATED-RELATED"/>
    <property type="match status" value="1"/>
</dbReference>
<evidence type="ECO:0008006" key="11">
    <source>
        <dbReference type="Google" id="ProtNLM"/>
    </source>
</evidence>
<keyword evidence="4" id="KW-0997">Cell inner membrane</keyword>
<feature type="transmembrane region" description="Helical" evidence="9">
    <location>
        <begin position="289"/>
        <end position="309"/>
    </location>
</feature>
<feature type="transmembrane region" description="Helical" evidence="9">
    <location>
        <begin position="6"/>
        <end position="25"/>
    </location>
</feature>
<dbReference type="AlphaFoldDB" id="A0A381Q319"/>
<reference evidence="10" key="1">
    <citation type="submission" date="2018-05" db="EMBL/GenBank/DDBJ databases">
        <authorList>
            <person name="Lanie J.A."/>
            <person name="Ng W.-L."/>
            <person name="Kazmierczak K.M."/>
            <person name="Andrzejewski T.M."/>
            <person name="Davidsen T.M."/>
            <person name="Wayne K.J."/>
            <person name="Tettelin H."/>
            <person name="Glass J.I."/>
            <person name="Rusch D."/>
            <person name="Podicherti R."/>
            <person name="Tsui H.-C.T."/>
            <person name="Winkler M.E."/>
        </authorList>
    </citation>
    <scope>NUCLEOTIDE SEQUENCE</scope>
</reference>
<feature type="transmembrane region" description="Helical" evidence="9">
    <location>
        <begin position="244"/>
        <end position="277"/>
    </location>
</feature>
<sequence>MAGLAFVWFFFSIFGHEAFLSLSGARSYLQVSSEIGILAIGVTLLMISGEFDLSIGSMIGFSGMTVTLLTLNADISMPLAALITLLIVLLLGFLNGVIVVRTGLPSFIITLGSLFIIRGVTIASSKIITGRTQLGGLETANGYDIMTFIFNNSLQIGGVDFPVSIIWWIILGIVAFLLLTKTQIGNWIFATGAAKETAELMGVPTHKVKISLFILTAFCAWFIAMTQTITYGGADVLRGEQKEFIAIIATVIGGTLLTGGYGSIIGTMIGALIFGMVRQGIIFAGADADWFQVFMGIMLIIAVLINGIFRKKYVTG</sequence>
<feature type="transmembrane region" description="Helical" evidence="9">
    <location>
        <begin position="79"/>
        <end position="100"/>
    </location>
</feature>